<reference evidence="1" key="1">
    <citation type="submission" date="2021-01" db="EMBL/GenBank/DDBJ databases">
        <title>Adiantum capillus-veneris genome.</title>
        <authorList>
            <person name="Fang Y."/>
            <person name="Liao Q."/>
        </authorList>
    </citation>
    <scope>NUCLEOTIDE SEQUENCE</scope>
    <source>
        <strain evidence="1">H3</strain>
        <tissue evidence="1">Leaf</tissue>
    </source>
</reference>
<evidence type="ECO:0000313" key="1">
    <source>
        <dbReference type="EMBL" id="KAI5068843.1"/>
    </source>
</evidence>
<name>A0A9D4ZB08_ADICA</name>
<gene>
    <name evidence="1" type="ORF">GOP47_0017188</name>
</gene>
<proteinExistence type="predicted"/>
<accession>A0A9D4ZB08</accession>
<dbReference type="EMBL" id="JABFUD020000016">
    <property type="protein sequence ID" value="KAI5068843.1"/>
    <property type="molecule type" value="Genomic_DNA"/>
</dbReference>
<comment type="caution">
    <text evidence="1">The sequence shown here is derived from an EMBL/GenBank/DDBJ whole genome shotgun (WGS) entry which is preliminary data.</text>
</comment>
<protein>
    <submittedName>
        <fullName evidence="1">Uncharacterized protein</fullName>
    </submittedName>
</protein>
<dbReference type="AlphaFoldDB" id="A0A9D4ZB08"/>
<sequence>MAENGHSLHLFRLRVCRATSKLQLLKLTSQDLKLQGLYFSYGNTDLRMVWAASGVPLWAQKSIFRIAESLSNYHGAGSWSDGCPRLTYEHSFEAVSQILILFGVSTSNQPAAGANFFT</sequence>
<keyword evidence="2" id="KW-1185">Reference proteome</keyword>
<organism evidence="1 2">
    <name type="scientific">Adiantum capillus-veneris</name>
    <name type="common">Maidenhair fern</name>
    <dbReference type="NCBI Taxonomy" id="13818"/>
    <lineage>
        <taxon>Eukaryota</taxon>
        <taxon>Viridiplantae</taxon>
        <taxon>Streptophyta</taxon>
        <taxon>Embryophyta</taxon>
        <taxon>Tracheophyta</taxon>
        <taxon>Polypodiopsida</taxon>
        <taxon>Polypodiidae</taxon>
        <taxon>Polypodiales</taxon>
        <taxon>Pteridineae</taxon>
        <taxon>Pteridaceae</taxon>
        <taxon>Vittarioideae</taxon>
        <taxon>Adiantum</taxon>
    </lineage>
</organism>
<evidence type="ECO:0000313" key="2">
    <source>
        <dbReference type="Proteomes" id="UP000886520"/>
    </source>
</evidence>
<dbReference type="Proteomes" id="UP000886520">
    <property type="component" value="Chromosome 16"/>
</dbReference>